<dbReference type="AlphaFoldDB" id="A0A6P6U3U8"/>
<reference evidence="2" key="1">
    <citation type="journal article" date="2025" name="Foods">
        <title>Unveiling the Microbial Signatures of Arabica Coffee Cherries: Insights into Ripeness Specific Diversity, Functional Traits, and Implications for Quality and Safety.</title>
        <authorList>
            <consortium name="RefSeq"/>
            <person name="Tenea G.N."/>
            <person name="Cifuentes V."/>
            <person name="Reyes P."/>
            <person name="Cevallos-Vallejos M."/>
        </authorList>
    </citation>
    <scope>NUCLEOTIDE SEQUENCE [LARGE SCALE GENOMIC DNA]</scope>
</reference>
<dbReference type="Proteomes" id="UP001652660">
    <property type="component" value="Chromosome 8e"/>
</dbReference>
<gene>
    <name evidence="3" type="primary">LOC113707242</name>
    <name evidence="4" type="synonym">LOC140012844</name>
</gene>
<evidence type="ECO:0000313" key="4">
    <source>
        <dbReference type="RefSeq" id="XP_071917285.1"/>
    </source>
</evidence>
<evidence type="ECO:0000313" key="3">
    <source>
        <dbReference type="RefSeq" id="XP_027085273.1"/>
    </source>
</evidence>
<dbReference type="GeneID" id="113707242"/>
<feature type="region of interest" description="Disordered" evidence="1">
    <location>
        <begin position="83"/>
        <end position="111"/>
    </location>
</feature>
<keyword evidence="2" id="KW-1185">Reference proteome</keyword>
<dbReference type="OrthoDB" id="690994at2759"/>
<proteinExistence type="predicted"/>
<name>A0A6P6U3U8_COFAR</name>
<reference evidence="3" key="2">
    <citation type="submission" date="2025-04" db="UniProtKB">
        <authorList>
            <consortium name="RefSeq"/>
        </authorList>
    </citation>
    <scope>IDENTIFICATION</scope>
    <source>
        <tissue evidence="3 4">Leaves</tissue>
    </source>
</reference>
<dbReference type="RefSeq" id="XP_027085273.1">
    <property type="nucleotide sequence ID" value="XM_027229472.1"/>
</dbReference>
<evidence type="ECO:0000313" key="2">
    <source>
        <dbReference type="Proteomes" id="UP001652660"/>
    </source>
</evidence>
<dbReference type="PANTHER" id="PTHR35704">
    <property type="entry name" value="OS02G0254600 PROTEIN"/>
    <property type="match status" value="1"/>
</dbReference>
<dbReference type="Proteomes" id="UP001652660">
    <property type="component" value="Chromosome 8c"/>
</dbReference>
<dbReference type="RefSeq" id="XP_071917285.1">
    <property type="nucleotide sequence ID" value="XM_072061184.1"/>
</dbReference>
<evidence type="ECO:0000256" key="1">
    <source>
        <dbReference type="SAM" id="MobiDB-lite"/>
    </source>
</evidence>
<dbReference type="PANTHER" id="PTHR35704:SF1">
    <property type="entry name" value="OS02G0254600 PROTEIN"/>
    <property type="match status" value="1"/>
</dbReference>
<accession>A0A6P6U3U8</accession>
<organism evidence="2 3">
    <name type="scientific">Coffea arabica</name>
    <name type="common">Arabian coffee</name>
    <dbReference type="NCBI Taxonomy" id="13443"/>
    <lineage>
        <taxon>Eukaryota</taxon>
        <taxon>Viridiplantae</taxon>
        <taxon>Streptophyta</taxon>
        <taxon>Embryophyta</taxon>
        <taxon>Tracheophyta</taxon>
        <taxon>Spermatophyta</taxon>
        <taxon>Magnoliopsida</taxon>
        <taxon>eudicotyledons</taxon>
        <taxon>Gunneridae</taxon>
        <taxon>Pentapetalae</taxon>
        <taxon>asterids</taxon>
        <taxon>lamiids</taxon>
        <taxon>Gentianales</taxon>
        <taxon>Rubiaceae</taxon>
        <taxon>Ixoroideae</taxon>
        <taxon>Gardenieae complex</taxon>
        <taxon>Bertiereae - Coffeeae clade</taxon>
        <taxon>Coffeeae</taxon>
        <taxon>Coffea</taxon>
    </lineage>
</organism>
<sequence length="111" mass="12730">MGNCIETCKHGSKEAKSELQLEQLESVEKPSEMLKESIIEKDQNSGAMRIKIVLTKEELELLVFQLKNMEGKRLEDVLDEIERSRSRPVGSWKPSLESITESPEVPEQMDR</sequence>
<protein>
    <submittedName>
        <fullName evidence="3">Uncharacterized protein LOC113707242</fullName>
    </submittedName>
</protein>